<dbReference type="PANTHER" id="PTHR47936">
    <property type="entry name" value="PPR_LONG DOMAIN-CONTAINING PROTEIN"/>
    <property type="match status" value="1"/>
</dbReference>
<comment type="caution">
    <text evidence="8">The sequence shown here is derived from an EMBL/GenBank/DDBJ whole genome shotgun (WGS) entry which is preliminary data.</text>
</comment>
<feature type="region of interest" description="Disordered" evidence="6">
    <location>
        <begin position="1061"/>
        <end position="1102"/>
    </location>
</feature>
<dbReference type="PANTHER" id="PTHR47936:SF1">
    <property type="entry name" value="PENTATRICOPEPTIDE REPEAT-CONTAINING PROTEIN GUN1, CHLOROPLASTIC"/>
    <property type="match status" value="1"/>
</dbReference>
<evidence type="ECO:0000256" key="4">
    <source>
        <dbReference type="ARBA" id="ARBA00044511"/>
    </source>
</evidence>
<dbReference type="PROSITE" id="PS51375">
    <property type="entry name" value="PPR"/>
    <property type="match status" value="3"/>
</dbReference>
<dbReference type="EMBL" id="JAVFHQ010000048">
    <property type="protein sequence ID" value="KAK4541811.1"/>
    <property type="molecule type" value="Genomic_DNA"/>
</dbReference>
<gene>
    <name evidence="8" type="ORF">LTR36_007343</name>
</gene>
<proteinExistence type="inferred from homology"/>
<comment type="similarity">
    <text evidence="1">Belongs to the CCM1 family.</text>
</comment>
<evidence type="ECO:0000256" key="2">
    <source>
        <dbReference type="ARBA" id="ARBA00022737"/>
    </source>
</evidence>
<evidence type="ECO:0000259" key="7">
    <source>
        <dbReference type="Pfam" id="PF17177"/>
    </source>
</evidence>
<dbReference type="Gene3D" id="1.25.40.10">
    <property type="entry name" value="Tetratricopeptide repeat domain"/>
    <property type="match status" value="2"/>
</dbReference>
<organism evidence="8 9">
    <name type="scientific">Oleoguttula mirabilis</name>
    <dbReference type="NCBI Taxonomy" id="1507867"/>
    <lineage>
        <taxon>Eukaryota</taxon>
        <taxon>Fungi</taxon>
        <taxon>Dikarya</taxon>
        <taxon>Ascomycota</taxon>
        <taxon>Pezizomycotina</taxon>
        <taxon>Dothideomycetes</taxon>
        <taxon>Dothideomycetidae</taxon>
        <taxon>Mycosphaerellales</taxon>
        <taxon>Teratosphaeriaceae</taxon>
        <taxon>Oleoguttula</taxon>
    </lineage>
</organism>
<feature type="repeat" description="PPR" evidence="5">
    <location>
        <begin position="788"/>
        <end position="823"/>
    </location>
</feature>
<comment type="subunit">
    <text evidence="4">Binds to mitochondrial small subunit 15S rRNA.</text>
</comment>
<feature type="region of interest" description="Disordered" evidence="6">
    <location>
        <begin position="137"/>
        <end position="171"/>
    </location>
</feature>
<feature type="repeat" description="PPR" evidence="5">
    <location>
        <begin position="642"/>
        <end position="676"/>
    </location>
</feature>
<evidence type="ECO:0000256" key="6">
    <source>
        <dbReference type="SAM" id="MobiDB-lite"/>
    </source>
</evidence>
<protein>
    <recommendedName>
        <fullName evidence="7">PROP1-like PPR domain-containing protein</fullName>
    </recommendedName>
</protein>
<dbReference type="InterPro" id="IPR002885">
    <property type="entry name" value="PPR_rpt"/>
</dbReference>
<evidence type="ECO:0000313" key="8">
    <source>
        <dbReference type="EMBL" id="KAK4541811.1"/>
    </source>
</evidence>
<feature type="compositionally biased region" description="Low complexity" evidence="6">
    <location>
        <begin position="138"/>
        <end position="154"/>
    </location>
</feature>
<keyword evidence="2" id="KW-0677">Repeat</keyword>
<sequence length="1287" mass="144943">MLERAKACLKSGARDSLRCAPTAPRSKRLLHSTFWKHGAGDLDLPLWAMSTCQMPPDLPLRHDDTRRRHVGGDVKEVKSRPSAPADGLFLDFLYPPQALAWMHKVAGRGPAWERWERRNARRLPEGFVQTSRGYTSRAYAQAARPKADAAQEQEQQQEHENSYGRESASKRLGLPNGEAEQLVMELGAAGQEKARQDGGMQARQDKLEAAYHSAAGDVFSAEFADSPGELAEASSDLMKRLRTIMAGRAGAGKTQELSDRVLTIYDSLDQASKDEMRLKVELLDWLSAFTNNDAEVRSTELYHSIPIDQRTLQVYQAALAVFMRRGRHVQAFNLHREALKNIANGDQVTRMFFKYAVEEHRWPLAMNIKAQYTLLVEQPNRAAGPGNMFWFHVSQLLELLPKALALAKYLRALDSAGTSNKQVRAFAASFFREALLQEFEASEPGKANTTTYPQGGLGLAKHSVGQLFAYLRESEDAAKLYERMLVSMTADTPRYSYPHIHRVVSYVYMELRKQSGTAYRIPESLFMRLLERLTRFWDIVEKSEKHHSNEVRYIIKDWKHDHGKLGMDGVTHLLSWHARSGRIDRFEVWYAYLQEHYPGYEVRKSVLWSTIYVHARRVDLPKAKEAFEEAVRATAAHDEVPPLVCWNVLLHAHSRADDLEGALDTLQGLIDTGEKPDEFSFHPVMEMLAKRGDVDGVKDLLTQYDTLALKRREAAFFGSLLTAFVNCGEIEQAEAALKVAIDEVKTAKVHGSLTGCFNIVLTAHALRRNVDATMRVYRWMKAEDIRMDADTFAALIQALTVYRQTHAAYKILREVMPEHGCRPTAFHYALVMTGYVNQGKYAEALEVHEHMRVRNIRITASSNIVYLKAKALQEHADTRSVDAGTADTARAGFHKVETQPLKDTIKELQKILRASNGADLAAKQPQTGLGVQESPNAVPAAYFNFLIYIHGRRRCFEAVQELFRKFKVEAHKLGDAENGAPIKLLAALMTAHLRAGDYDEVERCWQLAKEQADGIAATVPVPHFHVPGSAAAEALDGPEADIMELQPAVLDDAQEAGFRMTERSGDETEDTQPRSTGVKAQRKQALVTDTTVAPKAPKPSPRRQHILTRPLRFYLYALARQNRFPDILDVVSKIFRQGYTMDNRTWNTFVQLLCQCSPPLVLLAFTLTERFLTPHFPGWAPVGAAYLPHTSAKREGLQYIRARYLRPGQLMPQYQTLVILGSALLRLRSIEASGRRGGLKMDGAKGLERYVGGLRQIRKQAPKTLFVVQSMPTVDDHLQNRLLRRGS</sequence>
<feature type="repeat" description="PPR" evidence="5">
    <location>
        <begin position="824"/>
        <end position="858"/>
    </location>
</feature>
<evidence type="ECO:0000256" key="1">
    <source>
        <dbReference type="ARBA" id="ARBA00006192"/>
    </source>
</evidence>
<dbReference type="InterPro" id="IPR033443">
    <property type="entry name" value="PROP1-like_PPR_dom"/>
</dbReference>
<feature type="domain" description="PROP1-like PPR" evidence="7">
    <location>
        <begin position="759"/>
        <end position="871"/>
    </location>
</feature>
<accession>A0AAV9JA53</accession>
<dbReference type="Pfam" id="PF17177">
    <property type="entry name" value="PPR_long"/>
    <property type="match status" value="1"/>
</dbReference>
<evidence type="ECO:0000313" key="9">
    <source>
        <dbReference type="Proteomes" id="UP001324427"/>
    </source>
</evidence>
<dbReference type="NCBIfam" id="TIGR00756">
    <property type="entry name" value="PPR"/>
    <property type="match status" value="2"/>
</dbReference>
<keyword evidence="9" id="KW-1185">Reference proteome</keyword>
<evidence type="ECO:0000256" key="3">
    <source>
        <dbReference type="ARBA" id="ARBA00044493"/>
    </source>
</evidence>
<dbReference type="InterPro" id="IPR011990">
    <property type="entry name" value="TPR-like_helical_dom_sf"/>
</dbReference>
<dbReference type="Pfam" id="PF01535">
    <property type="entry name" value="PPR"/>
    <property type="match status" value="1"/>
</dbReference>
<feature type="compositionally biased region" description="Basic and acidic residues" evidence="6">
    <location>
        <begin position="156"/>
        <end position="169"/>
    </location>
</feature>
<comment type="function">
    <text evidence="3">Regulates mitochondrial small subunit maturation by controlling 15S rRNA 5'-end processing. Localizes to the 5' precursor of the 15S rRNA in a position that is subsequently occupied by mS47 in the mature yeast mtSSU. Uses structure and sequence-specific RNA recognition, binding to a single-stranded region of the precursor and specifically recognizing bases -6 to -1. The exchange of Ccm1 for mS47 is coupled to the irreversible removal of precursor rRNA that is accompanied by conformational changes of the mitoribosomal proteins uS5m and mS26. These conformational changes signal completion of 5'-end rRNA processing through protection of the mature 5'-end of the 15S rRNA and stabilization of mS47. The removal of the 5' precursor together with the dissociation of Ccm1 may be catalyzed by the 5'-3' exoribonuclease Pet127. Involved in the specific removal of group I introns in mitochondrial encoded transcripts.</text>
</comment>
<name>A0AAV9JA53_9PEZI</name>
<evidence type="ECO:0000256" key="5">
    <source>
        <dbReference type="PROSITE-ProRule" id="PRU00708"/>
    </source>
</evidence>
<dbReference type="Proteomes" id="UP001324427">
    <property type="component" value="Unassembled WGS sequence"/>
</dbReference>
<reference evidence="8 9" key="1">
    <citation type="submission" date="2021-11" db="EMBL/GenBank/DDBJ databases">
        <title>Black yeast isolated from Biological Soil Crust.</title>
        <authorList>
            <person name="Kurbessoian T."/>
        </authorList>
    </citation>
    <scope>NUCLEOTIDE SEQUENCE [LARGE SCALE GENOMIC DNA]</scope>
    <source>
        <strain evidence="8 9">CCFEE 5522</strain>
    </source>
</reference>